<name>A0A518ENM3_9BACT</name>
<accession>A0A518ENM3</accession>
<dbReference type="PIRSF" id="PIRSF016184">
    <property type="entry name" value="PhzC_PhzF"/>
    <property type="match status" value="1"/>
</dbReference>
<dbReference type="NCBIfam" id="TIGR00654">
    <property type="entry name" value="PhzF_family"/>
    <property type="match status" value="1"/>
</dbReference>
<sequence>MKLKIYQVDAFSEGPFTGNPAAVVPLDHAIDAGLMQKIAEENHLSETAFTMPIPGAGEVGEDMAPAFALRWFTPTTEVDLCGHATLGAAAALRTAGLVPEGAASVHFSTKSGLLIARYTGEDSVEIDLPAAISTKPIPSELAALTERALDVRVLSAYDQRYVLAVLESEEAVASLDPTEAALREVGKPVIATAPGDAPEVDFVSRFFAPTLGVPEDPVTGSAHCQLVPFWAATLSKRTLVARQISARGGRLECTLDGNRVRLAGGVHHYLSGEIFV</sequence>
<reference evidence="4 5" key="1">
    <citation type="submission" date="2019-02" db="EMBL/GenBank/DDBJ databases">
        <title>Deep-cultivation of Planctomycetes and their phenomic and genomic characterization uncovers novel biology.</title>
        <authorList>
            <person name="Wiegand S."/>
            <person name="Jogler M."/>
            <person name="Boedeker C."/>
            <person name="Pinto D."/>
            <person name="Vollmers J."/>
            <person name="Rivas-Marin E."/>
            <person name="Kohn T."/>
            <person name="Peeters S.H."/>
            <person name="Heuer A."/>
            <person name="Rast P."/>
            <person name="Oberbeckmann S."/>
            <person name="Bunk B."/>
            <person name="Jeske O."/>
            <person name="Meyerdierks A."/>
            <person name="Storesund J.E."/>
            <person name="Kallscheuer N."/>
            <person name="Luecker S."/>
            <person name="Lage O.M."/>
            <person name="Pohl T."/>
            <person name="Merkel B.J."/>
            <person name="Hornburger P."/>
            <person name="Mueller R.-W."/>
            <person name="Bruemmer F."/>
            <person name="Labrenz M."/>
            <person name="Spormann A.M."/>
            <person name="Op den Camp H."/>
            <person name="Overmann J."/>
            <person name="Amann R."/>
            <person name="Jetten M.S.M."/>
            <person name="Mascher T."/>
            <person name="Medema M.H."/>
            <person name="Devos D.P."/>
            <person name="Kaster A.-K."/>
            <person name="Ovreas L."/>
            <person name="Rohde M."/>
            <person name="Galperin M.Y."/>
            <person name="Jogler C."/>
        </authorList>
    </citation>
    <scope>NUCLEOTIDE SEQUENCE [LARGE SCALE GENOMIC DNA]</scope>
    <source>
        <strain evidence="4 5">Poly30</strain>
    </source>
</reference>
<proteinExistence type="inferred from homology"/>
<protein>
    <submittedName>
        <fullName evidence="4">Putative isomerase YddE</fullName>
        <ecNumber evidence="4">5.1.-.-</ecNumber>
    </submittedName>
</protein>
<dbReference type="SUPFAM" id="SSF54506">
    <property type="entry name" value="Diaminopimelate epimerase-like"/>
    <property type="match status" value="1"/>
</dbReference>
<dbReference type="InterPro" id="IPR003719">
    <property type="entry name" value="Phenazine_PhzF-like"/>
</dbReference>
<dbReference type="EC" id="5.1.-.-" evidence="4"/>
<dbReference type="EMBL" id="CP036434">
    <property type="protein sequence ID" value="QDV05688.1"/>
    <property type="molecule type" value="Genomic_DNA"/>
</dbReference>
<evidence type="ECO:0000256" key="1">
    <source>
        <dbReference type="ARBA" id="ARBA00008270"/>
    </source>
</evidence>
<comment type="similarity">
    <text evidence="1">Belongs to the PhzF family.</text>
</comment>
<evidence type="ECO:0000256" key="2">
    <source>
        <dbReference type="ARBA" id="ARBA00023235"/>
    </source>
</evidence>
<dbReference type="AlphaFoldDB" id="A0A518ENM3"/>
<dbReference type="Gene3D" id="3.10.310.10">
    <property type="entry name" value="Diaminopimelate Epimerase, Chain A, domain 1"/>
    <property type="match status" value="2"/>
</dbReference>
<dbReference type="Pfam" id="PF02567">
    <property type="entry name" value="PhzC-PhzF"/>
    <property type="match status" value="1"/>
</dbReference>
<keyword evidence="2 4" id="KW-0413">Isomerase</keyword>
<dbReference type="Proteomes" id="UP000320390">
    <property type="component" value="Chromosome"/>
</dbReference>
<evidence type="ECO:0000313" key="4">
    <source>
        <dbReference type="EMBL" id="QDV05688.1"/>
    </source>
</evidence>
<dbReference type="PANTHER" id="PTHR13774:SF17">
    <property type="entry name" value="PHENAZINE BIOSYNTHESIS-LIKE DOMAIN-CONTAINING PROTEIN"/>
    <property type="match status" value="1"/>
</dbReference>
<feature type="active site" evidence="3">
    <location>
        <position position="46"/>
    </location>
</feature>
<dbReference type="OrthoDB" id="9788221at2"/>
<organism evidence="4 5">
    <name type="scientific">Saltatorellus ferox</name>
    <dbReference type="NCBI Taxonomy" id="2528018"/>
    <lineage>
        <taxon>Bacteria</taxon>
        <taxon>Pseudomonadati</taxon>
        <taxon>Planctomycetota</taxon>
        <taxon>Planctomycetia</taxon>
        <taxon>Planctomycetia incertae sedis</taxon>
        <taxon>Saltatorellus</taxon>
    </lineage>
</organism>
<dbReference type="GO" id="GO:0016853">
    <property type="term" value="F:isomerase activity"/>
    <property type="evidence" value="ECO:0007669"/>
    <property type="project" value="UniProtKB-KW"/>
</dbReference>
<dbReference type="RefSeq" id="WP_145195204.1">
    <property type="nucleotide sequence ID" value="NZ_CP036434.1"/>
</dbReference>
<gene>
    <name evidence="4" type="primary">yddE</name>
    <name evidence="4" type="ORF">Poly30_11880</name>
</gene>
<keyword evidence="5" id="KW-1185">Reference proteome</keyword>
<dbReference type="PANTHER" id="PTHR13774">
    <property type="entry name" value="PHENAZINE BIOSYNTHESIS PROTEIN"/>
    <property type="match status" value="1"/>
</dbReference>
<evidence type="ECO:0000256" key="3">
    <source>
        <dbReference type="PIRSR" id="PIRSR016184-1"/>
    </source>
</evidence>
<evidence type="ECO:0000313" key="5">
    <source>
        <dbReference type="Proteomes" id="UP000320390"/>
    </source>
</evidence>
<dbReference type="GO" id="GO:0005737">
    <property type="term" value="C:cytoplasm"/>
    <property type="evidence" value="ECO:0007669"/>
    <property type="project" value="TreeGrafter"/>
</dbReference>